<reference evidence="1" key="1">
    <citation type="submission" date="2018-02" db="EMBL/GenBank/DDBJ databases">
        <authorList>
            <person name="Vasarhelyi B.M."/>
            <person name="Deshmukh S."/>
            <person name="Balint B."/>
            <person name="Kukolya J."/>
        </authorList>
    </citation>
    <scope>NUCLEOTIDE SEQUENCE</scope>
    <source>
        <strain evidence="1">KB22</strain>
    </source>
</reference>
<keyword evidence="2" id="KW-1185">Reference proteome</keyword>
<accession>A0A928UWZ3</accession>
<evidence type="ECO:0000313" key="2">
    <source>
        <dbReference type="Proteomes" id="UP000616201"/>
    </source>
</evidence>
<sequence length="60" mass="6983">MVENSTKIEEVTCTTDINVYQEIDEEQFEENLKVHIKYLAKDPSDKTIKSILDYSKSLSK</sequence>
<evidence type="ECO:0000313" key="1">
    <source>
        <dbReference type="EMBL" id="MBE8713508.1"/>
    </source>
</evidence>
<proteinExistence type="predicted"/>
<protein>
    <submittedName>
        <fullName evidence="1">Uncharacterized protein</fullName>
    </submittedName>
</protein>
<name>A0A928UWZ3_9SPHI</name>
<gene>
    <name evidence="1" type="ORF">C4F49_07440</name>
</gene>
<dbReference type="RefSeq" id="WP_196935447.1">
    <property type="nucleotide sequence ID" value="NZ_MU158698.1"/>
</dbReference>
<dbReference type="EMBL" id="PRDK01000004">
    <property type="protein sequence ID" value="MBE8713508.1"/>
    <property type="molecule type" value="Genomic_DNA"/>
</dbReference>
<dbReference type="Proteomes" id="UP000616201">
    <property type="component" value="Unassembled WGS sequence"/>
</dbReference>
<dbReference type="AlphaFoldDB" id="A0A928UWZ3"/>
<organism evidence="1 2">
    <name type="scientific">Sphingobacterium hungaricum</name>
    <dbReference type="NCBI Taxonomy" id="2082723"/>
    <lineage>
        <taxon>Bacteria</taxon>
        <taxon>Pseudomonadati</taxon>
        <taxon>Bacteroidota</taxon>
        <taxon>Sphingobacteriia</taxon>
        <taxon>Sphingobacteriales</taxon>
        <taxon>Sphingobacteriaceae</taxon>
        <taxon>Sphingobacterium</taxon>
    </lineage>
</organism>
<comment type="caution">
    <text evidence="1">The sequence shown here is derived from an EMBL/GenBank/DDBJ whole genome shotgun (WGS) entry which is preliminary data.</text>
</comment>